<keyword evidence="3" id="KW-1185">Reference proteome</keyword>
<feature type="region of interest" description="Disordered" evidence="1">
    <location>
        <begin position="85"/>
        <end position="120"/>
    </location>
</feature>
<dbReference type="AlphaFoldDB" id="A0A1C1CMX4"/>
<protein>
    <submittedName>
        <fullName evidence="2">Uncharacterized protein</fullName>
    </submittedName>
</protein>
<proteinExistence type="predicted"/>
<evidence type="ECO:0000313" key="3">
    <source>
        <dbReference type="Proteomes" id="UP000094526"/>
    </source>
</evidence>
<dbReference type="OrthoDB" id="4155790at2759"/>
<feature type="compositionally biased region" description="Basic and acidic residues" evidence="1">
    <location>
        <begin position="105"/>
        <end position="120"/>
    </location>
</feature>
<sequence length="120" mass="13291">MQTRTILGAGALLGVGALAVTQLSFQSQDRQYKKTLAYMHDGREKIQERMNAMANTADTDGRGRRKEREFIREQREGVGNVEVFNNLPEIGSGSERATTGQPSVRAEDVLRKEKASITPP</sequence>
<dbReference type="VEuPathDB" id="FungiDB:G647_08781"/>
<dbReference type="VEuPathDB" id="FungiDB:CLCR_07751"/>
<accession>A0A1C1CMX4</accession>
<dbReference type="Proteomes" id="UP000094526">
    <property type="component" value="Unassembled WGS sequence"/>
</dbReference>
<name>A0A1C1CMX4_9EURO</name>
<reference evidence="3" key="1">
    <citation type="submission" date="2015-07" db="EMBL/GenBank/DDBJ databases">
        <authorList>
            <person name="Teixeira M.M."/>
            <person name="Souza R.C."/>
            <person name="Almeida L.G."/>
            <person name="Vicente V.A."/>
            <person name="de Hoog S."/>
            <person name="Bocca A.L."/>
            <person name="de Almeida S.R."/>
            <person name="Vasconcelos A.T."/>
            <person name="Felipe M.S."/>
        </authorList>
    </citation>
    <scope>NUCLEOTIDE SEQUENCE [LARGE SCALE GENOMIC DNA]</scope>
    <source>
        <strain evidence="3">KSF</strain>
    </source>
</reference>
<dbReference type="EMBL" id="LGRB01000010">
    <property type="protein sequence ID" value="OCT49860.1"/>
    <property type="molecule type" value="Genomic_DNA"/>
</dbReference>
<evidence type="ECO:0000313" key="2">
    <source>
        <dbReference type="EMBL" id="OCT49860.1"/>
    </source>
</evidence>
<comment type="caution">
    <text evidence="2">The sequence shown here is derived from an EMBL/GenBank/DDBJ whole genome shotgun (WGS) entry which is preliminary data.</text>
</comment>
<evidence type="ECO:0000256" key="1">
    <source>
        <dbReference type="SAM" id="MobiDB-lite"/>
    </source>
</evidence>
<gene>
    <name evidence="2" type="ORF">CLCR_07751</name>
</gene>
<organism evidence="2 3">
    <name type="scientific">Cladophialophora carrionii</name>
    <dbReference type="NCBI Taxonomy" id="86049"/>
    <lineage>
        <taxon>Eukaryota</taxon>
        <taxon>Fungi</taxon>
        <taxon>Dikarya</taxon>
        <taxon>Ascomycota</taxon>
        <taxon>Pezizomycotina</taxon>
        <taxon>Eurotiomycetes</taxon>
        <taxon>Chaetothyriomycetidae</taxon>
        <taxon>Chaetothyriales</taxon>
        <taxon>Herpotrichiellaceae</taxon>
        <taxon>Cladophialophora</taxon>
    </lineage>
</organism>